<sequence length="369" mass="41471">MRLLAALFYNPAIQGGVGVAFDNAESPRERARRDVVAFAASIITCFDNAMREYSLTRSALLRAELAAKLDGLRLRRRRRQDGGGRGGGVDREATPRTYHFCFSDDSLSQQSMANSTDPAPLIDHHREGLFAEGGADIANYTPEHVYRGAGGRGYWNEIEARTETSVATAIPEIRGEEQVPARRTYDLSLSLRRRPNALRRFRDIVRASEEASFPWRRVVVDNEPWLRPDSCVMLNLYKYNASFVECMLTAISELWTVARIQRRPNAKEQCTCTFRPENLQGFRDVSRAMRPKPTRGDGSLHLVETKEAPLQPVPPLSVAQAVPTTRLCVQPNEQLLYLHPPARDAACQSHSPVPPFDLRQIIALLFKAN</sequence>
<protein>
    <submittedName>
        <fullName evidence="1">Uncharacterized protein</fullName>
    </submittedName>
</protein>
<dbReference type="Proteomes" id="UP001456524">
    <property type="component" value="Unassembled WGS sequence"/>
</dbReference>
<name>A0ABR1XN55_9PEZI</name>
<comment type="caution">
    <text evidence="1">The sequence shown here is derived from an EMBL/GenBank/DDBJ whole genome shotgun (WGS) entry which is preliminary data.</text>
</comment>
<organism evidence="1 2">
    <name type="scientific">Phyllosticta citrichinensis</name>
    <dbReference type="NCBI Taxonomy" id="1130410"/>
    <lineage>
        <taxon>Eukaryota</taxon>
        <taxon>Fungi</taxon>
        <taxon>Dikarya</taxon>
        <taxon>Ascomycota</taxon>
        <taxon>Pezizomycotina</taxon>
        <taxon>Dothideomycetes</taxon>
        <taxon>Dothideomycetes incertae sedis</taxon>
        <taxon>Botryosphaeriales</taxon>
        <taxon>Phyllostictaceae</taxon>
        <taxon>Phyllosticta</taxon>
    </lineage>
</organism>
<dbReference type="EMBL" id="JBBWUH010000007">
    <property type="protein sequence ID" value="KAK8161476.1"/>
    <property type="molecule type" value="Genomic_DNA"/>
</dbReference>
<evidence type="ECO:0000313" key="1">
    <source>
        <dbReference type="EMBL" id="KAK8161476.1"/>
    </source>
</evidence>
<accession>A0ABR1XN55</accession>
<reference evidence="1 2" key="1">
    <citation type="journal article" date="2022" name="G3 (Bethesda)">
        <title>Enemy or ally: a genomic approach to elucidate the lifestyle of Phyllosticta citrichinaensis.</title>
        <authorList>
            <person name="Buijs V.A."/>
            <person name="Groenewald J.Z."/>
            <person name="Haridas S."/>
            <person name="LaButti K.M."/>
            <person name="Lipzen A."/>
            <person name="Martin F.M."/>
            <person name="Barry K."/>
            <person name="Grigoriev I.V."/>
            <person name="Crous P.W."/>
            <person name="Seidl M.F."/>
        </authorList>
    </citation>
    <scope>NUCLEOTIDE SEQUENCE [LARGE SCALE GENOMIC DNA]</scope>
    <source>
        <strain evidence="1 2">CBS 129764</strain>
    </source>
</reference>
<keyword evidence="2" id="KW-1185">Reference proteome</keyword>
<gene>
    <name evidence="1" type="ORF">IWX90DRAFT_416516</name>
</gene>
<evidence type="ECO:0000313" key="2">
    <source>
        <dbReference type="Proteomes" id="UP001456524"/>
    </source>
</evidence>
<proteinExistence type="predicted"/>